<proteinExistence type="predicted"/>
<dbReference type="Proteomes" id="UP000184356">
    <property type="component" value="Unassembled WGS sequence"/>
</dbReference>
<dbReference type="RefSeq" id="XP_040706367.1">
    <property type="nucleotide sequence ID" value="XM_040850315.1"/>
</dbReference>
<dbReference type="OrthoDB" id="1720422at2759"/>
<evidence type="ECO:0000256" key="1">
    <source>
        <dbReference type="SAM" id="MobiDB-lite"/>
    </source>
</evidence>
<reference evidence="3" key="1">
    <citation type="journal article" date="2017" name="Genome Biol.">
        <title>Comparative genomics reveals high biological diversity and specific adaptations in the industrially and medically important fungal genus Aspergillus.</title>
        <authorList>
            <person name="de Vries R.P."/>
            <person name="Riley R."/>
            <person name="Wiebenga A."/>
            <person name="Aguilar-Osorio G."/>
            <person name="Amillis S."/>
            <person name="Uchima C.A."/>
            <person name="Anderluh G."/>
            <person name="Asadollahi M."/>
            <person name="Askin M."/>
            <person name="Barry K."/>
            <person name="Battaglia E."/>
            <person name="Bayram O."/>
            <person name="Benocci T."/>
            <person name="Braus-Stromeyer S.A."/>
            <person name="Caldana C."/>
            <person name="Canovas D."/>
            <person name="Cerqueira G.C."/>
            <person name="Chen F."/>
            <person name="Chen W."/>
            <person name="Choi C."/>
            <person name="Clum A."/>
            <person name="Dos Santos R.A."/>
            <person name="Damasio A.R."/>
            <person name="Diallinas G."/>
            <person name="Emri T."/>
            <person name="Fekete E."/>
            <person name="Flipphi M."/>
            <person name="Freyberg S."/>
            <person name="Gallo A."/>
            <person name="Gournas C."/>
            <person name="Habgood R."/>
            <person name="Hainaut M."/>
            <person name="Harispe M.L."/>
            <person name="Henrissat B."/>
            <person name="Hilden K.S."/>
            <person name="Hope R."/>
            <person name="Hossain A."/>
            <person name="Karabika E."/>
            <person name="Karaffa L."/>
            <person name="Karanyi Z."/>
            <person name="Krasevec N."/>
            <person name="Kuo A."/>
            <person name="Kusch H."/>
            <person name="LaButti K."/>
            <person name="Lagendijk E.L."/>
            <person name="Lapidus A."/>
            <person name="Levasseur A."/>
            <person name="Lindquist E."/>
            <person name="Lipzen A."/>
            <person name="Logrieco A.F."/>
            <person name="MacCabe A."/>
            <person name="Maekelae M.R."/>
            <person name="Malavazi I."/>
            <person name="Melin P."/>
            <person name="Meyer V."/>
            <person name="Mielnichuk N."/>
            <person name="Miskei M."/>
            <person name="Molnar A.P."/>
            <person name="Mule G."/>
            <person name="Ngan C.Y."/>
            <person name="Orejas M."/>
            <person name="Orosz E."/>
            <person name="Ouedraogo J.P."/>
            <person name="Overkamp K.M."/>
            <person name="Park H.-S."/>
            <person name="Perrone G."/>
            <person name="Piumi F."/>
            <person name="Punt P.J."/>
            <person name="Ram A.F."/>
            <person name="Ramon A."/>
            <person name="Rauscher S."/>
            <person name="Record E."/>
            <person name="Riano-Pachon D.M."/>
            <person name="Robert V."/>
            <person name="Roehrig J."/>
            <person name="Ruller R."/>
            <person name="Salamov A."/>
            <person name="Salih N.S."/>
            <person name="Samson R.A."/>
            <person name="Sandor E."/>
            <person name="Sanguinetti M."/>
            <person name="Schuetze T."/>
            <person name="Sepcic K."/>
            <person name="Shelest E."/>
            <person name="Sherlock G."/>
            <person name="Sophianopoulou V."/>
            <person name="Squina F.M."/>
            <person name="Sun H."/>
            <person name="Susca A."/>
            <person name="Todd R.B."/>
            <person name="Tsang A."/>
            <person name="Unkles S.E."/>
            <person name="van de Wiele N."/>
            <person name="van Rossen-Uffink D."/>
            <person name="Oliveira J.V."/>
            <person name="Vesth T.C."/>
            <person name="Visser J."/>
            <person name="Yu J.-H."/>
            <person name="Zhou M."/>
            <person name="Andersen M.R."/>
            <person name="Archer D.B."/>
            <person name="Baker S.E."/>
            <person name="Benoit I."/>
            <person name="Brakhage A.A."/>
            <person name="Braus G.H."/>
            <person name="Fischer R."/>
            <person name="Frisvad J.C."/>
            <person name="Goldman G.H."/>
            <person name="Houbraken J."/>
            <person name="Oakley B."/>
            <person name="Pocsi I."/>
            <person name="Scazzocchio C."/>
            <person name="Seiboth B."/>
            <person name="vanKuyk P.A."/>
            <person name="Wortman J."/>
            <person name="Dyer P.S."/>
            <person name="Grigoriev I.V."/>
        </authorList>
    </citation>
    <scope>NUCLEOTIDE SEQUENCE [LARGE SCALE GENOMIC DNA]</scope>
    <source>
        <strain evidence="3">CBS 593.65</strain>
    </source>
</reference>
<keyword evidence="3" id="KW-1185">Reference proteome</keyword>
<protein>
    <submittedName>
        <fullName evidence="2">Uncharacterized protein</fullName>
    </submittedName>
</protein>
<organism evidence="2 3">
    <name type="scientific">Aspergillus sydowii CBS 593.65</name>
    <dbReference type="NCBI Taxonomy" id="1036612"/>
    <lineage>
        <taxon>Eukaryota</taxon>
        <taxon>Fungi</taxon>
        <taxon>Dikarya</taxon>
        <taxon>Ascomycota</taxon>
        <taxon>Pezizomycotina</taxon>
        <taxon>Eurotiomycetes</taxon>
        <taxon>Eurotiomycetidae</taxon>
        <taxon>Eurotiales</taxon>
        <taxon>Aspergillaceae</taxon>
        <taxon>Aspergillus</taxon>
        <taxon>Aspergillus subgen. Nidulantes</taxon>
    </lineage>
</organism>
<evidence type="ECO:0000313" key="2">
    <source>
        <dbReference type="EMBL" id="OJJ62561.1"/>
    </source>
</evidence>
<accession>A0A1L9TT14</accession>
<feature type="region of interest" description="Disordered" evidence="1">
    <location>
        <begin position="59"/>
        <end position="80"/>
    </location>
</feature>
<gene>
    <name evidence="2" type="ORF">ASPSYDRAFT_656169</name>
</gene>
<evidence type="ECO:0000313" key="3">
    <source>
        <dbReference type="Proteomes" id="UP000184356"/>
    </source>
</evidence>
<dbReference type="VEuPathDB" id="FungiDB:ASPSYDRAFT_656169"/>
<name>A0A1L9TT14_9EURO</name>
<dbReference type="EMBL" id="KV878583">
    <property type="protein sequence ID" value="OJJ62561.1"/>
    <property type="molecule type" value="Genomic_DNA"/>
</dbReference>
<dbReference type="AlphaFoldDB" id="A0A1L9TT14"/>
<sequence>MACAPQFLKPMLVSLTKQRSLRILHDRESGSDRWCFRSEWIIEPGANMYHFGTPSDHSYLSDSSNESEDESEGKICDGTRHKPLRISEGQYMTEAFLNFAQGAFGKNDFPSLQLLVCGICLTGDGSIGSTACSCVATRLMKELQKAFKKLQTCSEPPSPIWRLLQACPGDLLFNY</sequence>
<dbReference type="GeneID" id="63766388"/>